<dbReference type="GO" id="GO:0003723">
    <property type="term" value="F:RNA binding"/>
    <property type="evidence" value="ECO:0000318"/>
    <property type="project" value="GO_Central"/>
</dbReference>
<proteinExistence type="inferred from homology"/>
<dbReference type="KEGG" id="spu:591612"/>
<dbReference type="InParanoid" id="A0A7M7ST75"/>
<feature type="domain" description="RRM" evidence="8">
    <location>
        <begin position="68"/>
        <end position="158"/>
    </location>
</feature>
<evidence type="ECO:0000256" key="5">
    <source>
        <dbReference type="ARBA" id="ARBA00023242"/>
    </source>
</evidence>
<comment type="subcellular location">
    <subcellularLocation>
        <location evidence="1">Nucleus</location>
        <location evidence="1">Nucleolus</location>
    </subcellularLocation>
</comment>
<dbReference type="PANTHER" id="PTHR12311">
    <property type="entry name" value="ACTIVATOR OF BASAL TRANSCRIPTION 1"/>
    <property type="match status" value="1"/>
</dbReference>
<dbReference type="FunFam" id="3.30.70.330:FF:001583">
    <property type="entry name" value="Activator of basal transcription 1"/>
    <property type="match status" value="1"/>
</dbReference>
<reference evidence="9" key="2">
    <citation type="submission" date="2021-01" db="UniProtKB">
        <authorList>
            <consortium name="EnsemblMetazoa"/>
        </authorList>
    </citation>
    <scope>IDENTIFICATION</scope>
</reference>
<dbReference type="FunCoup" id="A0A7M7ST75">
    <property type="interactions" value="1666"/>
</dbReference>
<sequence>MMDQDEEEMPQELNDYISGEDEDEDEDEDHNEDQEDDQEEDIAFERLQAEQAEESKGEGTMKKTSKPGIVYLSRIPPLMRPQRIKRIFSQYGDVGRVFLQAEDKFSRKSRKKKGGSKSKRFTEGWIEFMDKKIAKSIALTFNNTPMGGRKRSIYYEELWNLKYLHRFQWGHLVERLEYERQVRQQRIRTEISQAKRETNYYMKSVELGDQLEKMEKKKREKGKEWMARVRAHKQKVTQDEFEKSKPRKSGKVSKNTLGKIFKKTNKS</sequence>
<dbReference type="InterPro" id="IPR035979">
    <property type="entry name" value="RBD_domain_sf"/>
</dbReference>
<dbReference type="GO" id="GO:0000447">
    <property type="term" value="P:endonucleolytic cleavage in ITS1 to separate SSU-rRNA from 5.8S rRNA and LSU-rRNA from tricistronic rRNA transcript (SSU-rRNA, 5.8S rRNA, LSU-rRNA)"/>
    <property type="evidence" value="ECO:0000318"/>
    <property type="project" value="GO_Central"/>
</dbReference>
<evidence type="ECO:0000259" key="8">
    <source>
        <dbReference type="PROSITE" id="PS50102"/>
    </source>
</evidence>
<keyword evidence="5" id="KW-0539">Nucleus</keyword>
<evidence type="ECO:0000256" key="2">
    <source>
        <dbReference type="ARBA" id="ARBA00005819"/>
    </source>
</evidence>
<feature type="region of interest" description="Disordered" evidence="7">
    <location>
        <begin position="231"/>
        <end position="267"/>
    </location>
</feature>
<dbReference type="CDD" id="cd12263">
    <property type="entry name" value="RRM_ABT1_like"/>
    <property type="match status" value="1"/>
</dbReference>
<dbReference type="PROSITE" id="PS50102">
    <property type="entry name" value="RRM"/>
    <property type="match status" value="1"/>
</dbReference>
<organism evidence="9 10">
    <name type="scientific">Strongylocentrotus purpuratus</name>
    <name type="common">Purple sea urchin</name>
    <dbReference type="NCBI Taxonomy" id="7668"/>
    <lineage>
        <taxon>Eukaryota</taxon>
        <taxon>Metazoa</taxon>
        <taxon>Echinodermata</taxon>
        <taxon>Eleutherozoa</taxon>
        <taxon>Echinozoa</taxon>
        <taxon>Echinoidea</taxon>
        <taxon>Euechinoidea</taxon>
        <taxon>Echinacea</taxon>
        <taxon>Camarodonta</taxon>
        <taxon>Echinidea</taxon>
        <taxon>Strongylocentrotidae</taxon>
        <taxon>Strongylocentrotus</taxon>
    </lineage>
</organism>
<dbReference type="GO" id="GO:0000480">
    <property type="term" value="P:endonucleolytic cleavage in 5'-ETS of tricistronic rRNA transcript (SSU-rRNA, 5.8S rRNA, LSU-rRNA)"/>
    <property type="evidence" value="ECO:0000318"/>
    <property type="project" value="GO_Central"/>
</dbReference>
<dbReference type="PANTHER" id="PTHR12311:SF7">
    <property type="entry name" value="ACTIVATOR OF BASAL TRANSCRIPTION 1"/>
    <property type="match status" value="1"/>
</dbReference>
<evidence type="ECO:0000256" key="4">
    <source>
        <dbReference type="ARBA" id="ARBA00022884"/>
    </source>
</evidence>
<protein>
    <recommendedName>
        <fullName evidence="3">Activator of basal transcription 1</fullName>
    </recommendedName>
</protein>
<evidence type="ECO:0000256" key="1">
    <source>
        <dbReference type="ARBA" id="ARBA00004604"/>
    </source>
</evidence>
<dbReference type="InterPro" id="IPR034353">
    <property type="entry name" value="ABT1/ESF2_RRM"/>
</dbReference>
<evidence type="ECO:0000256" key="3">
    <source>
        <dbReference type="ARBA" id="ARBA00020737"/>
    </source>
</evidence>
<dbReference type="Gene3D" id="3.30.70.330">
    <property type="match status" value="1"/>
</dbReference>
<evidence type="ECO:0000313" key="10">
    <source>
        <dbReference type="Proteomes" id="UP000007110"/>
    </source>
</evidence>
<evidence type="ECO:0000313" key="9">
    <source>
        <dbReference type="EnsemblMetazoa" id="XP_030829676"/>
    </source>
</evidence>
<dbReference type="InterPro" id="IPR012677">
    <property type="entry name" value="Nucleotide-bd_a/b_plait_sf"/>
</dbReference>
<evidence type="ECO:0000256" key="6">
    <source>
        <dbReference type="PROSITE-ProRule" id="PRU00176"/>
    </source>
</evidence>
<dbReference type="GO" id="GO:0034462">
    <property type="term" value="P:small-subunit processome assembly"/>
    <property type="evidence" value="ECO:0000318"/>
    <property type="project" value="GO_Central"/>
</dbReference>
<dbReference type="CTD" id="29777"/>
<comment type="similarity">
    <text evidence="2">Belongs to the ESF2/ABP1 family.</text>
</comment>
<feature type="region of interest" description="Disordered" evidence="7">
    <location>
        <begin position="1"/>
        <end position="65"/>
    </location>
</feature>
<dbReference type="GO" id="GO:0005730">
    <property type="term" value="C:nucleolus"/>
    <property type="evidence" value="ECO:0000318"/>
    <property type="project" value="GO_Central"/>
</dbReference>
<dbReference type="InterPro" id="IPR000504">
    <property type="entry name" value="RRM_dom"/>
</dbReference>
<evidence type="ECO:0000256" key="7">
    <source>
        <dbReference type="SAM" id="MobiDB-lite"/>
    </source>
</evidence>
<keyword evidence="4 6" id="KW-0694">RNA-binding</keyword>
<feature type="compositionally biased region" description="Acidic residues" evidence="7">
    <location>
        <begin position="1"/>
        <end position="10"/>
    </location>
</feature>
<name>A0A7M7ST75_STRPU</name>
<feature type="compositionally biased region" description="Basic and acidic residues" evidence="7">
    <location>
        <begin position="43"/>
        <end position="61"/>
    </location>
</feature>
<dbReference type="RefSeq" id="XP_030829676.1">
    <property type="nucleotide sequence ID" value="XM_030973816.1"/>
</dbReference>
<dbReference type="GO" id="GO:0000472">
    <property type="term" value="P:endonucleolytic cleavage to generate mature 5'-end of SSU-rRNA from (SSU-rRNA, 5.8S rRNA, LSU-rRNA)"/>
    <property type="evidence" value="ECO:0000318"/>
    <property type="project" value="GO_Central"/>
</dbReference>
<keyword evidence="10" id="KW-1185">Reference proteome</keyword>
<dbReference type="GeneID" id="591612"/>
<dbReference type="SUPFAM" id="SSF54928">
    <property type="entry name" value="RNA-binding domain, RBD"/>
    <property type="match status" value="1"/>
</dbReference>
<feature type="compositionally biased region" description="Acidic residues" evidence="7">
    <location>
        <begin position="18"/>
        <end position="42"/>
    </location>
</feature>
<reference evidence="10" key="1">
    <citation type="submission" date="2015-02" db="EMBL/GenBank/DDBJ databases">
        <title>Genome sequencing for Strongylocentrotus purpuratus.</title>
        <authorList>
            <person name="Murali S."/>
            <person name="Liu Y."/>
            <person name="Vee V."/>
            <person name="English A."/>
            <person name="Wang M."/>
            <person name="Skinner E."/>
            <person name="Han Y."/>
            <person name="Muzny D.M."/>
            <person name="Worley K.C."/>
            <person name="Gibbs R.A."/>
        </authorList>
    </citation>
    <scope>NUCLEOTIDE SEQUENCE</scope>
</reference>
<dbReference type="AlphaFoldDB" id="A0A7M7ST75"/>
<dbReference type="Proteomes" id="UP000007110">
    <property type="component" value="Unassembled WGS sequence"/>
</dbReference>
<dbReference type="InterPro" id="IPR039119">
    <property type="entry name" value="ABT1/Esf2"/>
</dbReference>
<dbReference type="OMA" id="TRKHNDF"/>
<dbReference type="OrthoDB" id="287393at2759"/>
<dbReference type="EnsemblMetazoa" id="XM_030973816">
    <property type="protein sequence ID" value="XP_030829676"/>
    <property type="gene ID" value="LOC591612"/>
</dbReference>
<accession>A0A7M7ST75</accession>